<dbReference type="EMBL" id="JAUQOM010000013">
    <property type="protein sequence ID" value="MDO7836969.1"/>
    <property type="molecule type" value="Genomic_DNA"/>
</dbReference>
<comment type="caution">
    <text evidence="1">The sequence shown here is derived from an EMBL/GenBank/DDBJ whole genome shotgun (WGS) entry which is preliminary data.</text>
</comment>
<keyword evidence="2" id="KW-1185">Reference proteome</keyword>
<proteinExistence type="predicted"/>
<sequence length="119" mass="12812">MSKAQDTRLNLDRNDCQAIATGLQEGYAKFDDALAHTLRLGASLIETSQAIGLDPMSSQKLYTSLSDCAAHMLRGRENFVTAHQQAHKIRMRSTAADVHLWGCTGPMGVIEAAPEAVAA</sequence>
<reference evidence="1" key="1">
    <citation type="submission" date="2023-07" db="EMBL/GenBank/DDBJ databases">
        <title>Bacterial whole genome sequence for Sphingobium sp. HBC34.</title>
        <authorList>
            <person name="Le V."/>
            <person name="Ko S.-R."/>
            <person name="Ahn C.-Y."/>
            <person name="Oh H.-M."/>
        </authorList>
    </citation>
    <scope>NUCLEOTIDE SEQUENCE</scope>
    <source>
        <strain evidence="1">HBC34</strain>
    </source>
</reference>
<organism evidence="1 2">
    <name type="scientific">Sphingobium cyanobacteriorum</name>
    <dbReference type="NCBI Taxonomy" id="3063954"/>
    <lineage>
        <taxon>Bacteria</taxon>
        <taxon>Pseudomonadati</taxon>
        <taxon>Pseudomonadota</taxon>
        <taxon>Alphaproteobacteria</taxon>
        <taxon>Sphingomonadales</taxon>
        <taxon>Sphingomonadaceae</taxon>
        <taxon>Sphingobium</taxon>
    </lineage>
</organism>
<name>A0ABT8ZR03_9SPHN</name>
<protein>
    <recommendedName>
        <fullName evidence="3">Phasin domain-containing protein</fullName>
    </recommendedName>
</protein>
<accession>A0ABT8ZR03</accession>
<dbReference type="Proteomes" id="UP001176471">
    <property type="component" value="Unassembled WGS sequence"/>
</dbReference>
<dbReference type="RefSeq" id="WP_304537345.1">
    <property type="nucleotide sequence ID" value="NZ_JAUQOM010000013.1"/>
</dbReference>
<evidence type="ECO:0008006" key="3">
    <source>
        <dbReference type="Google" id="ProtNLM"/>
    </source>
</evidence>
<evidence type="ECO:0000313" key="1">
    <source>
        <dbReference type="EMBL" id="MDO7836969.1"/>
    </source>
</evidence>
<gene>
    <name evidence="1" type="ORF">Q4610_18130</name>
</gene>
<evidence type="ECO:0000313" key="2">
    <source>
        <dbReference type="Proteomes" id="UP001176471"/>
    </source>
</evidence>